<dbReference type="EMBL" id="PCSB01000011">
    <property type="protein sequence ID" value="PIP32010.1"/>
    <property type="molecule type" value="Genomic_DNA"/>
</dbReference>
<reference evidence="10 11" key="1">
    <citation type="submission" date="2017-09" db="EMBL/GenBank/DDBJ databases">
        <title>Depth-based differentiation of microbial function through sediment-hosted aquifers and enrichment of novel symbionts in the deep terrestrial subsurface.</title>
        <authorList>
            <person name="Probst A.J."/>
            <person name="Ladd B."/>
            <person name="Jarett J.K."/>
            <person name="Geller-Mcgrath D.E."/>
            <person name="Sieber C.M."/>
            <person name="Emerson J.B."/>
            <person name="Anantharaman K."/>
            <person name="Thomas B.C."/>
            <person name="Malmstrom R."/>
            <person name="Stieglmeier M."/>
            <person name="Klingl A."/>
            <person name="Woyke T."/>
            <person name="Ryan C.M."/>
            <person name="Banfield J.F."/>
        </authorList>
    </citation>
    <scope>NUCLEOTIDE SEQUENCE [LARGE SCALE GENOMIC DNA]</scope>
    <source>
        <strain evidence="10">CG23_combo_of_CG06-09_8_20_14_all_37_87_8</strain>
    </source>
</reference>
<dbReference type="PANTHER" id="PTHR30012:SF0">
    <property type="entry name" value="TYPE II SECRETION SYSTEM PROTEIN F-RELATED"/>
    <property type="match status" value="1"/>
</dbReference>
<organism evidence="10 11">
    <name type="scientific">bacterium (Candidatus Gribaldobacteria) CG23_combo_of_CG06-09_8_20_14_all_37_87_8</name>
    <dbReference type="NCBI Taxonomy" id="2014278"/>
    <lineage>
        <taxon>Bacteria</taxon>
        <taxon>Candidatus Gribaldobacteria</taxon>
    </lineage>
</organism>
<evidence type="ECO:0000256" key="2">
    <source>
        <dbReference type="ARBA" id="ARBA00005745"/>
    </source>
</evidence>
<accession>A0A2G9ZHG2</accession>
<keyword evidence="4" id="KW-0997">Cell inner membrane</keyword>
<dbReference type="AlphaFoldDB" id="A0A2G9ZHG2"/>
<evidence type="ECO:0000256" key="3">
    <source>
        <dbReference type="ARBA" id="ARBA00022475"/>
    </source>
</evidence>
<evidence type="ECO:0000256" key="4">
    <source>
        <dbReference type="ARBA" id="ARBA00022519"/>
    </source>
</evidence>
<dbReference type="Pfam" id="PF00482">
    <property type="entry name" value="T2SSF"/>
    <property type="match status" value="2"/>
</dbReference>
<feature type="transmembrane region" description="Helical" evidence="8">
    <location>
        <begin position="170"/>
        <end position="192"/>
    </location>
</feature>
<keyword evidence="7 8" id="KW-0472">Membrane</keyword>
<dbReference type="InterPro" id="IPR042094">
    <property type="entry name" value="T2SS_GspF_sf"/>
</dbReference>
<evidence type="ECO:0000256" key="8">
    <source>
        <dbReference type="SAM" id="Phobius"/>
    </source>
</evidence>
<comment type="similarity">
    <text evidence="2">Belongs to the GSP F family.</text>
</comment>
<gene>
    <name evidence="10" type="ORF">COX24_00510</name>
</gene>
<dbReference type="PANTHER" id="PTHR30012">
    <property type="entry name" value="GENERAL SECRETION PATHWAY PROTEIN"/>
    <property type="match status" value="1"/>
</dbReference>
<evidence type="ECO:0000256" key="6">
    <source>
        <dbReference type="ARBA" id="ARBA00022989"/>
    </source>
</evidence>
<dbReference type="InterPro" id="IPR003004">
    <property type="entry name" value="GspF/PilC"/>
</dbReference>
<dbReference type="FunFam" id="1.20.81.30:FF:000001">
    <property type="entry name" value="Type II secretion system protein F"/>
    <property type="match status" value="1"/>
</dbReference>
<feature type="transmembrane region" description="Helical" evidence="8">
    <location>
        <begin position="378"/>
        <end position="399"/>
    </location>
</feature>
<evidence type="ECO:0000256" key="7">
    <source>
        <dbReference type="ARBA" id="ARBA00023136"/>
    </source>
</evidence>
<proteinExistence type="inferred from homology"/>
<evidence type="ECO:0000256" key="5">
    <source>
        <dbReference type="ARBA" id="ARBA00022692"/>
    </source>
</evidence>
<keyword evidence="6 8" id="KW-1133">Transmembrane helix</keyword>
<evidence type="ECO:0000313" key="10">
    <source>
        <dbReference type="EMBL" id="PIP32010.1"/>
    </source>
</evidence>
<sequence length="409" mass="45833">MKFIYKARSKQGDSRKGTIGASSRKVALDLLEKNELYATSLIEAKSGFNLNLNLNLSFLNTIGQKDKIIFTRQFAVMLKSAIPPLKALRSQVQQTRNPNFRERILKMAESIETGSSLSQAFALHSSVFNPFFISMIKSGEATGKVADSLMYLAKHMEKDYNLRQKVKGALIYPGFIIVVFVGAFLLTMLFIVPKLTEILKGFGGKLPIATRVLMWLSDFIRQGGWVLIFVALLVLGFSPILMKRWEKTRRFYDKVILELPIFGKFFRKIYLIQFSENLSVLMKAGLPITQALSITRDIIDNTVYKDIIQEAGIRVAKGEKISAVLEEKRREVFPFVTQMVSTGEETGRLDSVLGDVVSFYSEEVERTADNLTTLLEPFLILSLGIGVGILAIAIFVPLFKIGMGGETLD</sequence>
<dbReference type="Gene3D" id="1.20.81.30">
    <property type="entry name" value="Type II secretion system (T2SS), domain F"/>
    <property type="match status" value="2"/>
</dbReference>
<dbReference type="InterPro" id="IPR018076">
    <property type="entry name" value="T2SS_GspF_dom"/>
</dbReference>
<dbReference type="Proteomes" id="UP000230447">
    <property type="component" value="Unassembled WGS sequence"/>
</dbReference>
<evidence type="ECO:0000256" key="1">
    <source>
        <dbReference type="ARBA" id="ARBA00004429"/>
    </source>
</evidence>
<feature type="domain" description="Type II secretion system protein GspF" evidence="9">
    <location>
        <begin position="70"/>
        <end position="193"/>
    </location>
</feature>
<feature type="transmembrane region" description="Helical" evidence="8">
    <location>
        <begin position="223"/>
        <end position="242"/>
    </location>
</feature>
<keyword evidence="5 8" id="KW-0812">Transmembrane</keyword>
<name>A0A2G9ZHG2_9BACT</name>
<dbReference type="GO" id="GO:0005886">
    <property type="term" value="C:plasma membrane"/>
    <property type="evidence" value="ECO:0007669"/>
    <property type="project" value="UniProtKB-SubCell"/>
</dbReference>
<keyword evidence="3" id="KW-1003">Cell membrane</keyword>
<comment type="subcellular location">
    <subcellularLocation>
        <location evidence="1">Cell inner membrane</location>
        <topology evidence="1">Multi-pass membrane protein</topology>
    </subcellularLocation>
</comment>
<protein>
    <recommendedName>
        <fullName evidence="9">Type II secretion system protein GspF domain-containing protein</fullName>
    </recommendedName>
</protein>
<feature type="domain" description="Type II secretion system protein GspF" evidence="9">
    <location>
        <begin position="274"/>
        <end position="397"/>
    </location>
</feature>
<comment type="caution">
    <text evidence="10">The sequence shown here is derived from an EMBL/GenBank/DDBJ whole genome shotgun (WGS) entry which is preliminary data.</text>
</comment>
<evidence type="ECO:0000259" key="9">
    <source>
        <dbReference type="Pfam" id="PF00482"/>
    </source>
</evidence>
<dbReference type="PRINTS" id="PR00812">
    <property type="entry name" value="BCTERIALGSPF"/>
</dbReference>
<evidence type="ECO:0000313" key="11">
    <source>
        <dbReference type="Proteomes" id="UP000230447"/>
    </source>
</evidence>